<evidence type="ECO:0000256" key="1">
    <source>
        <dbReference type="ARBA" id="ARBA00022999"/>
    </source>
</evidence>
<sequence length="646" mass="70348">MFKRCFYKSTYISAAFALLSLTACGGGGSDNSSSGVTSPQSNVDTTAPVITINGSKSVTLMLGESYTELGAYATDNKDGEVSVGVSGTLNLNQVGTYTLTYSATDSAGNTVSVQRTISIVAPNDTTAPIVTLKGDSQITLQYGDTYQELGATATDNIDKVVEVTITGHVNTYQPSDYTLTYSATDLAGNQGTATRTVTVLPEQDTTAPVLSLNGDNYIKLFLNEAYVELGAIAIDNVDGELTATASGTVVTDTVGKYTVTYTATDKAGNRASIDRTIDVVIPREFITTWKTDNVEQGSTDEYTVKIDTIGDGYNFQVDWGDGNLSTDVTSTVSHTYESTGTYTVKISGDFPRFYFGEREADRIKLLSIEQWGDIRWSSMEYAFLGSTNLVVNATDAPDLTRVTDLSYMFAGASSFNQDISHWDVSNITAMSAMFQNASSFNQNIGNWDVSNVQYMGYMFYGATEFNQPIGGWDVSSLKDMLFMFYEASSFNQPIGNWDVGRVYKMTASFAGATAFNQDIGDWDTSEVFYMGRMFDGASSFNQDIGRWQVSHVAYMNSLFRNATAFDQNLGNWDISNLVDMRSMFQYITLSVENYDALLKGWSQLPNPPTKIGFHAGNSKYSASGKAARDILTGVHEWNIADGGQIE</sequence>
<dbReference type="Gene3D" id="2.60.40.10">
    <property type="entry name" value="Immunoglobulins"/>
    <property type="match status" value="4"/>
</dbReference>
<dbReference type="EMBL" id="AUYB01000111">
    <property type="protein sequence ID" value="KZN35779.1"/>
    <property type="molecule type" value="Genomic_DNA"/>
</dbReference>
<dbReference type="Proteomes" id="UP000076643">
    <property type="component" value="Unassembled WGS sequence"/>
</dbReference>
<dbReference type="AlphaFoldDB" id="A0A166W626"/>
<dbReference type="InterPro" id="IPR000601">
    <property type="entry name" value="PKD_dom"/>
</dbReference>
<evidence type="ECO:0000313" key="5">
    <source>
        <dbReference type="Proteomes" id="UP000076643"/>
    </source>
</evidence>
<dbReference type="NCBIfam" id="TIGR02167">
    <property type="entry name" value="Liste_lipo_26"/>
    <property type="match status" value="2"/>
</dbReference>
<evidence type="ECO:0000313" key="4">
    <source>
        <dbReference type="EMBL" id="KZN35779.1"/>
    </source>
</evidence>
<accession>A0A166W626</accession>
<dbReference type="InterPro" id="IPR005046">
    <property type="entry name" value="DUF285"/>
</dbReference>
<keyword evidence="5" id="KW-1185">Reference proteome</keyword>
<name>A0A166W626_9GAMM</name>
<protein>
    <recommendedName>
        <fullName evidence="3">PKD domain-containing protein</fullName>
    </recommendedName>
</protein>
<dbReference type="PANTHER" id="PTHR15127">
    <property type="entry name" value="HEAVYWEIGHT, ISOFORM A"/>
    <property type="match status" value="1"/>
</dbReference>
<dbReference type="PROSITE" id="PS50093">
    <property type="entry name" value="PKD"/>
    <property type="match status" value="1"/>
</dbReference>
<dbReference type="InterPro" id="IPR035986">
    <property type="entry name" value="PKD_dom_sf"/>
</dbReference>
<keyword evidence="1" id="KW-0727">SH2 domain</keyword>
<feature type="signal peptide" evidence="2">
    <location>
        <begin position="1"/>
        <end position="25"/>
    </location>
</feature>
<dbReference type="Pfam" id="PF16403">
    <property type="entry name" value="Bact_surface_Ig-like"/>
    <property type="match status" value="3"/>
</dbReference>
<dbReference type="InterPro" id="IPR013783">
    <property type="entry name" value="Ig-like_fold"/>
</dbReference>
<organism evidence="4 5">
    <name type="scientific">Pseudoalteromonas luteoviolacea DSM 6061</name>
    <dbReference type="NCBI Taxonomy" id="1365250"/>
    <lineage>
        <taxon>Bacteria</taxon>
        <taxon>Pseudomonadati</taxon>
        <taxon>Pseudomonadota</taxon>
        <taxon>Gammaproteobacteria</taxon>
        <taxon>Alteromonadales</taxon>
        <taxon>Pseudoalteromonadaceae</taxon>
        <taxon>Pseudoalteromonas</taxon>
    </lineage>
</organism>
<dbReference type="InterPro" id="IPR032179">
    <property type="entry name" value="Cry22Aa_Ig-like"/>
</dbReference>
<feature type="domain" description="PKD" evidence="3">
    <location>
        <begin position="310"/>
        <end position="347"/>
    </location>
</feature>
<reference evidence="4 5" key="1">
    <citation type="submission" date="2013-07" db="EMBL/GenBank/DDBJ databases">
        <title>Comparative Genomic and Metabolomic Analysis of Twelve Strains of Pseudoalteromonas luteoviolacea.</title>
        <authorList>
            <person name="Vynne N.G."/>
            <person name="Mansson M."/>
            <person name="Gram L."/>
        </authorList>
    </citation>
    <scope>NUCLEOTIDE SEQUENCE [LARGE SCALE GENOMIC DNA]</scope>
    <source>
        <strain evidence="4 5">DSM 6061</strain>
    </source>
</reference>
<dbReference type="SUPFAM" id="SSF49299">
    <property type="entry name" value="PKD domain"/>
    <property type="match status" value="1"/>
</dbReference>
<keyword evidence="2" id="KW-0732">Signal</keyword>
<dbReference type="PANTHER" id="PTHR15127:SF32">
    <property type="entry name" value="HEAVYWEIGHT, ISOFORM A"/>
    <property type="match status" value="1"/>
</dbReference>
<dbReference type="PATRIC" id="fig|1365250.3.peg.3247"/>
<dbReference type="InterPro" id="IPR011889">
    <property type="entry name" value="Liste_lipo_26"/>
</dbReference>
<feature type="chain" id="PRO_5007881668" description="PKD domain-containing protein" evidence="2">
    <location>
        <begin position="26"/>
        <end position="646"/>
    </location>
</feature>
<evidence type="ECO:0000259" key="3">
    <source>
        <dbReference type="PROSITE" id="PS50093"/>
    </source>
</evidence>
<dbReference type="PROSITE" id="PS51257">
    <property type="entry name" value="PROKAR_LIPOPROTEIN"/>
    <property type="match status" value="1"/>
</dbReference>
<gene>
    <name evidence="4" type="ORF">N475_18250</name>
</gene>
<evidence type="ECO:0000256" key="2">
    <source>
        <dbReference type="SAM" id="SignalP"/>
    </source>
</evidence>
<comment type="caution">
    <text evidence="4">The sequence shown here is derived from an EMBL/GenBank/DDBJ whole genome shotgun (WGS) entry which is preliminary data.</text>
</comment>
<dbReference type="GO" id="GO:0001784">
    <property type="term" value="F:phosphotyrosine residue binding"/>
    <property type="evidence" value="ECO:0007669"/>
    <property type="project" value="TreeGrafter"/>
</dbReference>
<dbReference type="CDD" id="cd00146">
    <property type="entry name" value="PKD"/>
    <property type="match status" value="1"/>
</dbReference>
<dbReference type="InterPro" id="IPR051846">
    <property type="entry name" value="SH2_domain_adapters"/>
</dbReference>
<dbReference type="RefSeq" id="WP_063365545.1">
    <property type="nucleotide sequence ID" value="NZ_AQHB01000049.1"/>
</dbReference>
<proteinExistence type="predicted"/>
<dbReference type="Pfam" id="PF03382">
    <property type="entry name" value="DUF285"/>
    <property type="match status" value="1"/>
</dbReference>